<accession>A0A9D5C9F4</accession>
<feature type="region of interest" description="Disordered" evidence="1">
    <location>
        <begin position="21"/>
        <end position="45"/>
    </location>
</feature>
<evidence type="ECO:0000313" key="2">
    <source>
        <dbReference type="EMBL" id="KAJ0968744.1"/>
    </source>
</evidence>
<dbReference type="Proteomes" id="UP001085076">
    <property type="component" value="Miscellaneous, Linkage group lg06"/>
</dbReference>
<feature type="region of interest" description="Disordered" evidence="1">
    <location>
        <begin position="135"/>
        <end position="190"/>
    </location>
</feature>
<feature type="compositionally biased region" description="Acidic residues" evidence="1">
    <location>
        <begin position="135"/>
        <end position="152"/>
    </location>
</feature>
<reference evidence="2" key="2">
    <citation type="journal article" date="2022" name="Hortic Res">
        <title>The genome of Dioscorea zingiberensis sheds light on the biosynthesis, origin and evolution of the medicinally important diosgenin saponins.</title>
        <authorList>
            <person name="Li Y."/>
            <person name="Tan C."/>
            <person name="Li Z."/>
            <person name="Guo J."/>
            <person name="Li S."/>
            <person name="Chen X."/>
            <person name="Wang C."/>
            <person name="Dai X."/>
            <person name="Yang H."/>
            <person name="Song W."/>
            <person name="Hou L."/>
            <person name="Xu J."/>
            <person name="Tong Z."/>
            <person name="Xu A."/>
            <person name="Yuan X."/>
            <person name="Wang W."/>
            <person name="Yang Q."/>
            <person name="Chen L."/>
            <person name="Sun Z."/>
            <person name="Wang K."/>
            <person name="Pan B."/>
            <person name="Chen J."/>
            <person name="Bao Y."/>
            <person name="Liu F."/>
            <person name="Qi X."/>
            <person name="Gang D.R."/>
            <person name="Wen J."/>
            <person name="Li J."/>
        </authorList>
    </citation>
    <scope>NUCLEOTIDE SEQUENCE</scope>
    <source>
        <strain evidence="2">Dzin_1.0</strain>
    </source>
</reference>
<proteinExistence type="predicted"/>
<evidence type="ECO:0000313" key="3">
    <source>
        <dbReference type="Proteomes" id="UP001085076"/>
    </source>
</evidence>
<dbReference type="EMBL" id="JAGGNH010000006">
    <property type="protein sequence ID" value="KAJ0968744.1"/>
    <property type="molecule type" value="Genomic_DNA"/>
</dbReference>
<keyword evidence="3" id="KW-1185">Reference proteome</keyword>
<dbReference type="AlphaFoldDB" id="A0A9D5C9F4"/>
<feature type="compositionally biased region" description="Basic and acidic residues" evidence="1">
    <location>
        <begin position="153"/>
        <end position="162"/>
    </location>
</feature>
<comment type="caution">
    <text evidence="2">The sequence shown here is derived from an EMBL/GenBank/DDBJ whole genome shotgun (WGS) entry which is preliminary data.</text>
</comment>
<reference evidence="2" key="1">
    <citation type="submission" date="2021-03" db="EMBL/GenBank/DDBJ databases">
        <authorList>
            <person name="Li Z."/>
            <person name="Yang C."/>
        </authorList>
    </citation>
    <scope>NUCLEOTIDE SEQUENCE</scope>
    <source>
        <strain evidence="2">Dzin_1.0</strain>
        <tissue evidence="2">Leaf</tissue>
    </source>
</reference>
<name>A0A9D5C9F4_9LILI</name>
<gene>
    <name evidence="2" type="ORF">J5N97_021621</name>
</gene>
<evidence type="ECO:0000256" key="1">
    <source>
        <dbReference type="SAM" id="MobiDB-lite"/>
    </source>
</evidence>
<sequence>MEGRDSPKGLMEAAPNQLGLVVSERGKSQQHGQVSQRRTYRGRGGHLSFEVSRLIPVFDDHPNEAQVEGQKRKVEENQQIHLITSLSRDDYEKRNEPDDTLALVPVPMNAHMALVSKVERILEDKEGHRGMEVEQMEMEEPPDPGEGMEMEMDASKRIDSSGKRNSTGDYHAPKKGRTDQGDSHQNQICS</sequence>
<protein>
    <submittedName>
        <fullName evidence="2">Uncharacterized protein</fullName>
    </submittedName>
</protein>
<organism evidence="2 3">
    <name type="scientific">Dioscorea zingiberensis</name>
    <dbReference type="NCBI Taxonomy" id="325984"/>
    <lineage>
        <taxon>Eukaryota</taxon>
        <taxon>Viridiplantae</taxon>
        <taxon>Streptophyta</taxon>
        <taxon>Embryophyta</taxon>
        <taxon>Tracheophyta</taxon>
        <taxon>Spermatophyta</taxon>
        <taxon>Magnoliopsida</taxon>
        <taxon>Liliopsida</taxon>
        <taxon>Dioscoreales</taxon>
        <taxon>Dioscoreaceae</taxon>
        <taxon>Dioscorea</taxon>
    </lineage>
</organism>